<keyword evidence="4" id="KW-0540">Nuclease</keyword>
<proteinExistence type="predicted"/>
<keyword evidence="4" id="KW-0378">Hydrolase</keyword>
<keyword evidence="4" id="KW-0255">Endonuclease</keyword>
<feature type="region of interest" description="Disordered" evidence="1">
    <location>
        <begin position="1"/>
        <end position="22"/>
    </location>
</feature>
<keyword evidence="4" id="KW-0269">Exonuclease</keyword>
<dbReference type="KEGG" id="fsy:FsymDg_3790"/>
<dbReference type="InterPro" id="IPR005135">
    <property type="entry name" value="Endo/exonuclease/phosphatase"/>
</dbReference>
<keyword evidence="5" id="KW-1185">Reference proteome</keyword>
<keyword evidence="2" id="KW-1133">Transmembrane helix</keyword>
<dbReference type="eggNOG" id="COG3021">
    <property type="taxonomic scope" value="Bacteria"/>
</dbReference>
<protein>
    <submittedName>
        <fullName evidence="4">Endonuclease/exonuclease/phosphatase</fullName>
    </submittedName>
</protein>
<dbReference type="Gene3D" id="3.60.10.10">
    <property type="entry name" value="Endonuclease/exonuclease/phosphatase"/>
    <property type="match status" value="1"/>
</dbReference>
<accession>F8B545</accession>
<dbReference type="RefSeq" id="WP_013874946.1">
    <property type="nucleotide sequence ID" value="NC_015656.1"/>
</dbReference>
<evidence type="ECO:0000256" key="2">
    <source>
        <dbReference type="SAM" id="Phobius"/>
    </source>
</evidence>
<dbReference type="SUPFAM" id="SSF56219">
    <property type="entry name" value="DNase I-like"/>
    <property type="match status" value="1"/>
</dbReference>
<feature type="domain" description="Endonuclease/exonuclease/phosphatase" evidence="3">
    <location>
        <begin position="134"/>
        <end position="342"/>
    </location>
</feature>
<evidence type="ECO:0000256" key="1">
    <source>
        <dbReference type="SAM" id="MobiDB-lite"/>
    </source>
</evidence>
<evidence type="ECO:0000259" key="3">
    <source>
        <dbReference type="Pfam" id="PF03372"/>
    </source>
</evidence>
<dbReference type="HOGENOM" id="CLU_052333_1_0_11"/>
<dbReference type="GO" id="GO:0004519">
    <property type="term" value="F:endonuclease activity"/>
    <property type="evidence" value="ECO:0007669"/>
    <property type="project" value="UniProtKB-KW"/>
</dbReference>
<sequence length="352" mass="38220">MTSPHPETGSDLPVFPGEPDRPGAKDRAVAVIPPRTLTIFLSWVVAGTLVIITAGRLLHLDDVLSWPYSGINAFAPVEYLPAYVALAAAFALRRNRLLVVSLLAVIAHLAFTVPELWPGRPEAAPAGAAKVRIMTSNLLYTNGDAGRLGAQITRARPDIVVLEEATPLTLDAVTKSGALDGYAYREAHPRPDPFGVAVFSRFPLVQAELPMIADLPSLRMTVRVDATRQFRLFAVHTVSPTSRDYAAQWRRQLDALRAEAALSPVPVVLAGDFNATRDHRPFARLLDERLRDAHDVAGAGWAPTWNANHLALPPLLRIDHVLASPQFAVTGYQVGNKIGSDHKPLVVDLALR</sequence>
<feature type="transmembrane region" description="Helical" evidence="2">
    <location>
        <begin position="37"/>
        <end position="58"/>
    </location>
</feature>
<keyword evidence="2" id="KW-0472">Membrane</keyword>
<evidence type="ECO:0000313" key="5">
    <source>
        <dbReference type="Proteomes" id="UP000001549"/>
    </source>
</evidence>
<organism evidence="4 5">
    <name type="scientific">Candidatus Protofrankia datiscae</name>
    <dbReference type="NCBI Taxonomy" id="2716812"/>
    <lineage>
        <taxon>Bacteria</taxon>
        <taxon>Bacillati</taxon>
        <taxon>Actinomycetota</taxon>
        <taxon>Actinomycetes</taxon>
        <taxon>Frankiales</taxon>
        <taxon>Frankiaceae</taxon>
        <taxon>Protofrankia</taxon>
    </lineage>
</organism>
<dbReference type="GO" id="GO:0004527">
    <property type="term" value="F:exonuclease activity"/>
    <property type="evidence" value="ECO:0007669"/>
    <property type="project" value="UniProtKB-KW"/>
</dbReference>
<reference evidence="4 5" key="1">
    <citation type="submission" date="2011-05" db="EMBL/GenBank/DDBJ databases">
        <title>Complete sequence of chromosome of Frankia symbiont of Datisca glomerata.</title>
        <authorList>
            <consortium name="US DOE Joint Genome Institute"/>
            <person name="Lucas S."/>
            <person name="Han J."/>
            <person name="Lapidus A."/>
            <person name="Cheng J.-F."/>
            <person name="Goodwin L."/>
            <person name="Pitluck S."/>
            <person name="Peters L."/>
            <person name="Mikhailova N."/>
            <person name="Chertkov O."/>
            <person name="Teshima H."/>
            <person name="Han C."/>
            <person name="Tapia R."/>
            <person name="Land M."/>
            <person name="Hauser L."/>
            <person name="Kyrpides N."/>
            <person name="Ivanova N."/>
            <person name="Pagani I."/>
            <person name="Berry A."/>
            <person name="Pawlowski K."/>
            <person name="Persson T."/>
            <person name="Vanden Heuvel B."/>
            <person name="Benson D."/>
            <person name="Woyke T."/>
        </authorList>
    </citation>
    <scope>NUCLEOTIDE SEQUENCE [LARGE SCALE GENOMIC DNA]</scope>
    <source>
        <strain evidence="5">4085684</strain>
    </source>
</reference>
<feature type="transmembrane region" description="Helical" evidence="2">
    <location>
        <begin position="70"/>
        <end position="90"/>
    </location>
</feature>
<gene>
    <name evidence="4" type="ordered locus">FsymDg_3790</name>
</gene>
<dbReference type="AlphaFoldDB" id="F8B545"/>
<name>F8B545_9ACTN</name>
<dbReference type="Proteomes" id="UP000001549">
    <property type="component" value="Chromosome"/>
</dbReference>
<dbReference type="Pfam" id="PF03372">
    <property type="entry name" value="Exo_endo_phos"/>
    <property type="match status" value="1"/>
</dbReference>
<dbReference type="InterPro" id="IPR036691">
    <property type="entry name" value="Endo/exonu/phosph_ase_sf"/>
</dbReference>
<feature type="transmembrane region" description="Helical" evidence="2">
    <location>
        <begin position="97"/>
        <end position="117"/>
    </location>
</feature>
<dbReference type="EMBL" id="CP002801">
    <property type="protein sequence ID" value="AEH11067.1"/>
    <property type="molecule type" value="Genomic_DNA"/>
</dbReference>
<evidence type="ECO:0000313" key="4">
    <source>
        <dbReference type="EMBL" id="AEH11067.1"/>
    </source>
</evidence>
<keyword evidence="2" id="KW-0812">Transmembrane</keyword>